<dbReference type="EMBL" id="KN846954">
    <property type="protein sequence ID" value="KIV78240.1"/>
    <property type="molecule type" value="Genomic_DNA"/>
</dbReference>
<dbReference type="GO" id="GO:0005634">
    <property type="term" value="C:nucleus"/>
    <property type="evidence" value="ECO:0007669"/>
    <property type="project" value="UniProtKB-SubCell"/>
</dbReference>
<evidence type="ECO:0000256" key="7">
    <source>
        <dbReference type="ARBA" id="ARBA00023242"/>
    </source>
</evidence>
<dbReference type="Pfam" id="PF04082">
    <property type="entry name" value="Fungal_trans"/>
    <property type="match status" value="1"/>
</dbReference>
<sequence length="682" mass="76830">MVALRDSKKPNQPVGVNAIVHGAPQSSVDREISLRAPNDNLMRHAAVASPLDQSCDFKFPTCTSCQTAKAVCLGYDPVTREAVPRSLVKSLEARVAELENKLLAVREARENIPYSMASRIAQANLSFAAPSLAAHFRSRISSALLFRPSCPPLAIVKDEQQEEHPVEHPSSPNQDDGLFGPHHHNRYSSSSLINLSSVPFSAVERMMQNYIETHLPQYPCVPESLLETIVECVRNRDLGGTSSTASDGNAAAGAGSGLGHYEYFILFIVLAISAMTLTWRADHQARAASESFFSSASKHLHALQGQDPIQSLRISLLMNHYASMCPERADNWTAIANAVRIVLDLGLHKGCPQALGPEEARRRCQLFWVTYGMDRGLCACLRLPLSFPEESITTQLDFPTDDILTSVFATGDVEKRTSANHIYLYRALECEVHRVLHLEEDLQKFGHQDIDSWLVDINARLQVWYAKAQSYTQYNMLEFKHVQYSWLRARIHRPTPRLRTRTPEDRRIVLESTLLLVEDYRGQEHRRRLFYPWHGVHILFEAAIISLEACWSSRDWEPLRTQATTMLDISLPQCVQLLANIGERWRVAGTCADRLRPLVQNVASVFSLGTTDAFDLQNEVSITEEIHGLLFSDGVLTRSQPPPTDALWGFEDISNFPDDLFFEEKDFFEWNPEWDIIPADSV</sequence>
<evidence type="ECO:0000256" key="2">
    <source>
        <dbReference type="ARBA" id="ARBA00022723"/>
    </source>
</evidence>
<keyword evidence="5" id="KW-0238">DNA-binding</keyword>
<evidence type="ECO:0000313" key="10">
    <source>
        <dbReference type="EMBL" id="KIV78240.1"/>
    </source>
</evidence>
<dbReference type="Gene3D" id="4.10.240.10">
    <property type="entry name" value="Zn(2)-C6 fungal-type DNA-binding domain"/>
    <property type="match status" value="1"/>
</dbReference>
<dbReference type="SMART" id="SM00906">
    <property type="entry name" value="Fungal_trans"/>
    <property type="match status" value="1"/>
</dbReference>
<dbReference type="GO" id="GO:0045944">
    <property type="term" value="P:positive regulation of transcription by RNA polymerase II"/>
    <property type="evidence" value="ECO:0007669"/>
    <property type="project" value="TreeGrafter"/>
</dbReference>
<keyword evidence="3" id="KW-0862">Zinc</keyword>
<evidence type="ECO:0000256" key="1">
    <source>
        <dbReference type="ARBA" id="ARBA00004123"/>
    </source>
</evidence>
<feature type="region of interest" description="Disordered" evidence="8">
    <location>
        <begin position="160"/>
        <end position="181"/>
    </location>
</feature>
<dbReference type="Proteomes" id="UP000053599">
    <property type="component" value="Unassembled WGS sequence"/>
</dbReference>
<dbReference type="CDD" id="cd12148">
    <property type="entry name" value="fungal_TF_MHR"/>
    <property type="match status" value="1"/>
</dbReference>
<dbReference type="InterPro" id="IPR052202">
    <property type="entry name" value="Yeast_MetPath_Reg"/>
</dbReference>
<proteinExistence type="predicted"/>
<evidence type="ECO:0000259" key="9">
    <source>
        <dbReference type="SMART" id="SM00906"/>
    </source>
</evidence>
<dbReference type="OrthoDB" id="25921at2759"/>
<keyword evidence="6" id="KW-0804">Transcription</keyword>
<reference evidence="10 11" key="1">
    <citation type="submission" date="2015-01" db="EMBL/GenBank/DDBJ databases">
        <title>The Genome Sequence of Exophiala sideris CBS121828.</title>
        <authorList>
            <consortium name="The Broad Institute Genomics Platform"/>
            <person name="Cuomo C."/>
            <person name="de Hoog S."/>
            <person name="Gorbushina A."/>
            <person name="Stielow B."/>
            <person name="Teixiera M."/>
            <person name="Abouelleil A."/>
            <person name="Chapman S.B."/>
            <person name="Priest M."/>
            <person name="Young S.K."/>
            <person name="Wortman J."/>
            <person name="Nusbaum C."/>
            <person name="Birren B."/>
        </authorList>
    </citation>
    <scope>NUCLEOTIDE SEQUENCE [LARGE SCALE GENOMIC DNA]</scope>
    <source>
        <strain evidence="10 11">CBS 121828</strain>
    </source>
</reference>
<dbReference type="GO" id="GO:0000981">
    <property type="term" value="F:DNA-binding transcription factor activity, RNA polymerase II-specific"/>
    <property type="evidence" value="ECO:0007669"/>
    <property type="project" value="InterPro"/>
</dbReference>
<dbReference type="GO" id="GO:0008270">
    <property type="term" value="F:zinc ion binding"/>
    <property type="evidence" value="ECO:0007669"/>
    <property type="project" value="InterPro"/>
</dbReference>
<dbReference type="InterPro" id="IPR036864">
    <property type="entry name" value="Zn2-C6_fun-type_DNA-bd_sf"/>
</dbReference>
<evidence type="ECO:0000256" key="5">
    <source>
        <dbReference type="ARBA" id="ARBA00023125"/>
    </source>
</evidence>
<comment type="subcellular location">
    <subcellularLocation>
        <location evidence="1">Nucleus</location>
    </subcellularLocation>
</comment>
<evidence type="ECO:0000256" key="4">
    <source>
        <dbReference type="ARBA" id="ARBA00023015"/>
    </source>
</evidence>
<dbReference type="GO" id="GO:0043565">
    <property type="term" value="F:sequence-specific DNA binding"/>
    <property type="evidence" value="ECO:0007669"/>
    <property type="project" value="TreeGrafter"/>
</dbReference>
<accession>A0A0D1VQ77</accession>
<dbReference type="STRING" id="1016849.A0A0D1VQ77"/>
<evidence type="ECO:0000256" key="8">
    <source>
        <dbReference type="SAM" id="MobiDB-lite"/>
    </source>
</evidence>
<keyword evidence="2" id="KW-0479">Metal-binding</keyword>
<organism evidence="10 11">
    <name type="scientific">Exophiala sideris</name>
    <dbReference type="NCBI Taxonomy" id="1016849"/>
    <lineage>
        <taxon>Eukaryota</taxon>
        <taxon>Fungi</taxon>
        <taxon>Dikarya</taxon>
        <taxon>Ascomycota</taxon>
        <taxon>Pezizomycotina</taxon>
        <taxon>Eurotiomycetes</taxon>
        <taxon>Chaetothyriomycetidae</taxon>
        <taxon>Chaetothyriales</taxon>
        <taxon>Herpotrichiellaceae</taxon>
        <taxon>Exophiala</taxon>
    </lineage>
</organism>
<evidence type="ECO:0000313" key="11">
    <source>
        <dbReference type="Proteomes" id="UP000053599"/>
    </source>
</evidence>
<dbReference type="HOGENOM" id="CLU_013962_0_0_1"/>
<dbReference type="PANTHER" id="PTHR47782:SF1">
    <property type="entry name" value="PYRIMIDINE PATHWAY REGULATORY PROTEIN 1"/>
    <property type="match status" value="1"/>
</dbReference>
<dbReference type="CDD" id="cd14723">
    <property type="entry name" value="ZIP_Ppr1"/>
    <property type="match status" value="1"/>
</dbReference>
<dbReference type="AlphaFoldDB" id="A0A0D1VQ77"/>
<evidence type="ECO:0000256" key="3">
    <source>
        <dbReference type="ARBA" id="ARBA00022833"/>
    </source>
</evidence>
<name>A0A0D1VQ77_9EURO</name>
<feature type="domain" description="Xylanolytic transcriptional activator regulatory" evidence="9">
    <location>
        <begin position="331"/>
        <end position="403"/>
    </location>
</feature>
<dbReference type="PANTHER" id="PTHR47782">
    <property type="entry name" value="ZN(II)2CYS6 TRANSCRIPTION FACTOR (EUROFUNG)-RELATED"/>
    <property type="match status" value="1"/>
</dbReference>
<keyword evidence="7" id="KW-0539">Nucleus</keyword>
<dbReference type="GO" id="GO:0006351">
    <property type="term" value="P:DNA-templated transcription"/>
    <property type="evidence" value="ECO:0007669"/>
    <property type="project" value="InterPro"/>
</dbReference>
<keyword evidence="4" id="KW-0805">Transcription regulation</keyword>
<gene>
    <name evidence="10" type="ORF">PV11_09976</name>
</gene>
<protein>
    <recommendedName>
        <fullName evidence="9">Xylanolytic transcriptional activator regulatory domain-containing protein</fullName>
    </recommendedName>
</protein>
<evidence type="ECO:0000256" key="6">
    <source>
        <dbReference type="ARBA" id="ARBA00023163"/>
    </source>
</evidence>
<dbReference type="InterPro" id="IPR007219">
    <property type="entry name" value="XnlR_reg_dom"/>
</dbReference>